<comment type="caution">
    <text evidence="1">The sequence shown here is derived from an EMBL/GenBank/DDBJ whole genome shotgun (WGS) entry which is preliminary data.</text>
</comment>
<protein>
    <submittedName>
        <fullName evidence="1">Acyl-CoA thioesterase</fullName>
    </submittedName>
</protein>
<dbReference type="Gene3D" id="3.10.129.10">
    <property type="entry name" value="Hotdog Thioesterase"/>
    <property type="match status" value="1"/>
</dbReference>
<dbReference type="CDD" id="cd00586">
    <property type="entry name" value="4HBT"/>
    <property type="match status" value="1"/>
</dbReference>
<accession>A0A3P3WH44</accession>
<gene>
    <name evidence="1" type="ORF">EG849_03985</name>
</gene>
<dbReference type="Pfam" id="PF13279">
    <property type="entry name" value="4HBT_2"/>
    <property type="match status" value="1"/>
</dbReference>
<dbReference type="AlphaFoldDB" id="A0A3P3WH44"/>
<dbReference type="SUPFAM" id="SSF54637">
    <property type="entry name" value="Thioesterase/thiol ester dehydrase-isomerase"/>
    <property type="match status" value="1"/>
</dbReference>
<dbReference type="InterPro" id="IPR029069">
    <property type="entry name" value="HotDog_dom_sf"/>
</dbReference>
<dbReference type="RefSeq" id="WP_125011793.1">
    <property type="nucleotide sequence ID" value="NZ_RQVR01000003.1"/>
</dbReference>
<name>A0A3P3WH44_9FLAO</name>
<dbReference type="Proteomes" id="UP000271937">
    <property type="component" value="Unassembled WGS sequence"/>
</dbReference>
<proteinExistence type="predicted"/>
<keyword evidence="2" id="KW-1185">Reference proteome</keyword>
<reference evidence="1 2" key="1">
    <citation type="submission" date="2018-11" db="EMBL/GenBank/DDBJ databases">
        <title>Flavobacterium sp. nov., YIM 102600 draft genome.</title>
        <authorList>
            <person name="Li G."/>
            <person name="Jiang Y."/>
        </authorList>
    </citation>
    <scope>NUCLEOTIDE SEQUENCE [LARGE SCALE GENOMIC DNA]</scope>
    <source>
        <strain evidence="1 2">YIM 102600</strain>
    </source>
</reference>
<evidence type="ECO:0000313" key="1">
    <source>
        <dbReference type="EMBL" id="RRJ93476.1"/>
    </source>
</evidence>
<evidence type="ECO:0000313" key="2">
    <source>
        <dbReference type="Proteomes" id="UP000271937"/>
    </source>
</evidence>
<dbReference type="EMBL" id="RQVR01000003">
    <property type="protein sequence ID" value="RRJ93476.1"/>
    <property type="molecule type" value="Genomic_DNA"/>
</dbReference>
<sequence>MGNYFVKEEKIRFKHVDYAGIVFYPRFLEMLNDLVEDWFEEALERPFSTIHETNGIPTVDLKVQFKKAARLGEVLTKSLWVKNLGGASVHCGFRFADEKDITCLEGEVTLVNVAFNEERNDIKAASFSAEMKEKISKYLFHEL</sequence>
<dbReference type="OrthoDB" id="9800856at2"/>
<organism evidence="1 2">
    <name type="scientific">Flavobacterium macacae</name>
    <dbReference type="NCBI Taxonomy" id="2488993"/>
    <lineage>
        <taxon>Bacteria</taxon>
        <taxon>Pseudomonadati</taxon>
        <taxon>Bacteroidota</taxon>
        <taxon>Flavobacteriia</taxon>
        <taxon>Flavobacteriales</taxon>
        <taxon>Flavobacteriaceae</taxon>
        <taxon>Flavobacterium</taxon>
    </lineage>
</organism>